<evidence type="ECO:0000256" key="1">
    <source>
        <dbReference type="ARBA" id="ARBA00004651"/>
    </source>
</evidence>
<dbReference type="CDD" id="cd12912">
    <property type="entry name" value="PDC2_MCP_like"/>
    <property type="match status" value="1"/>
</dbReference>
<evidence type="ECO:0000259" key="13">
    <source>
        <dbReference type="PROSITE" id="PS50885"/>
    </source>
</evidence>
<gene>
    <name evidence="14" type="ordered locus">Dvul_1305</name>
</gene>
<dbReference type="Pfam" id="PF02743">
    <property type="entry name" value="dCache_1"/>
    <property type="match status" value="1"/>
</dbReference>
<keyword evidence="10" id="KW-0175">Coiled coil</keyword>
<dbReference type="AlphaFoldDB" id="A0A0H3A814"/>
<evidence type="ECO:0000259" key="12">
    <source>
        <dbReference type="PROSITE" id="PS50111"/>
    </source>
</evidence>
<reference evidence="15" key="1">
    <citation type="journal article" date="2009" name="Environ. Microbiol.">
        <title>Contribution of mobile genetic elements to Desulfovibrio vulgaris genome plasticity.</title>
        <authorList>
            <person name="Walker C.B."/>
            <person name="Stolyar S."/>
            <person name="Chivian D."/>
            <person name="Pinel N."/>
            <person name="Gabster J.A."/>
            <person name="Dehal P.S."/>
            <person name="He Z."/>
            <person name="Yang Z.K."/>
            <person name="Yen H.C."/>
            <person name="Zhou J."/>
            <person name="Wall J.D."/>
            <person name="Hazen T.C."/>
            <person name="Arkin A.P."/>
            <person name="Stahl D.A."/>
        </authorList>
    </citation>
    <scope>NUCLEOTIDE SEQUENCE [LARGE SCALE GENOMIC DNA]</scope>
    <source>
        <strain evidence="15">DP4</strain>
    </source>
</reference>
<dbReference type="Gene3D" id="1.10.287.950">
    <property type="entry name" value="Methyl-accepting chemotaxis protein"/>
    <property type="match status" value="1"/>
</dbReference>
<dbReference type="KEGG" id="dvl:Dvul_1305"/>
<evidence type="ECO:0000256" key="9">
    <source>
        <dbReference type="PROSITE-ProRule" id="PRU00284"/>
    </source>
</evidence>
<feature type="coiled-coil region" evidence="10">
    <location>
        <begin position="666"/>
        <end position="693"/>
    </location>
</feature>
<evidence type="ECO:0000256" key="3">
    <source>
        <dbReference type="ARBA" id="ARBA00022500"/>
    </source>
</evidence>
<evidence type="ECO:0000256" key="11">
    <source>
        <dbReference type="SAM" id="Phobius"/>
    </source>
</evidence>
<keyword evidence="6 11" id="KW-0472">Membrane</keyword>
<dbReference type="InterPro" id="IPR033479">
    <property type="entry name" value="dCache_1"/>
</dbReference>
<evidence type="ECO:0000256" key="4">
    <source>
        <dbReference type="ARBA" id="ARBA00022692"/>
    </source>
</evidence>
<protein>
    <submittedName>
        <fullName evidence="14">Methyl-accepting chemotaxis sensory transducer</fullName>
    </submittedName>
</protein>
<dbReference type="CDD" id="cd11386">
    <property type="entry name" value="MCP_signal"/>
    <property type="match status" value="1"/>
</dbReference>
<keyword evidence="3" id="KW-0145">Chemotaxis</keyword>
<dbReference type="GO" id="GO:0007165">
    <property type="term" value="P:signal transduction"/>
    <property type="evidence" value="ECO:0007669"/>
    <property type="project" value="UniProtKB-KW"/>
</dbReference>
<dbReference type="Gene3D" id="3.30.450.20">
    <property type="entry name" value="PAS domain"/>
    <property type="match status" value="1"/>
</dbReference>
<comment type="similarity">
    <text evidence="8">Belongs to the methyl-accepting chemotaxis (MCP) protein family.</text>
</comment>
<dbReference type="PROSITE" id="PS50111">
    <property type="entry name" value="CHEMOTAXIS_TRANSDUC_2"/>
    <property type="match status" value="1"/>
</dbReference>
<evidence type="ECO:0000256" key="2">
    <source>
        <dbReference type="ARBA" id="ARBA00022475"/>
    </source>
</evidence>
<dbReference type="RefSeq" id="WP_011792186.1">
    <property type="nucleotide sequence ID" value="NC_008751.1"/>
</dbReference>
<evidence type="ECO:0000256" key="8">
    <source>
        <dbReference type="ARBA" id="ARBA00029447"/>
    </source>
</evidence>
<dbReference type="GO" id="GO:0006935">
    <property type="term" value="P:chemotaxis"/>
    <property type="evidence" value="ECO:0007669"/>
    <property type="project" value="UniProtKB-KW"/>
</dbReference>
<evidence type="ECO:0000256" key="7">
    <source>
        <dbReference type="ARBA" id="ARBA00023224"/>
    </source>
</evidence>
<comment type="subcellular location">
    <subcellularLocation>
        <location evidence="1">Cell membrane</location>
        <topology evidence="1">Multi-pass membrane protein</topology>
    </subcellularLocation>
</comment>
<dbReference type="Gene3D" id="6.10.340.10">
    <property type="match status" value="1"/>
</dbReference>
<dbReference type="EMBL" id="CP000527">
    <property type="protein sequence ID" value="ABM28324.1"/>
    <property type="molecule type" value="Genomic_DNA"/>
</dbReference>
<feature type="coiled-coil region" evidence="10">
    <location>
        <begin position="364"/>
        <end position="412"/>
    </location>
</feature>
<evidence type="ECO:0000256" key="5">
    <source>
        <dbReference type="ARBA" id="ARBA00022989"/>
    </source>
</evidence>
<keyword evidence="7 9" id="KW-0807">Transducer</keyword>
<dbReference type="Pfam" id="PF00015">
    <property type="entry name" value="MCPsignal"/>
    <property type="match status" value="1"/>
</dbReference>
<evidence type="ECO:0000313" key="14">
    <source>
        <dbReference type="EMBL" id="ABM28324.1"/>
    </source>
</evidence>
<dbReference type="SUPFAM" id="SSF58104">
    <property type="entry name" value="Methyl-accepting chemotaxis protein (MCP) signaling domain"/>
    <property type="match status" value="1"/>
</dbReference>
<dbReference type="InterPro" id="IPR003660">
    <property type="entry name" value="HAMP_dom"/>
</dbReference>
<evidence type="ECO:0000256" key="6">
    <source>
        <dbReference type="ARBA" id="ARBA00023136"/>
    </source>
</evidence>
<dbReference type="PANTHER" id="PTHR32089:SF112">
    <property type="entry name" value="LYSOZYME-LIKE PROTEIN-RELATED"/>
    <property type="match status" value="1"/>
</dbReference>
<dbReference type="HOGENOM" id="CLU_000445_107_19_7"/>
<dbReference type="PROSITE" id="PS50885">
    <property type="entry name" value="HAMP"/>
    <property type="match status" value="1"/>
</dbReference>
<keyword evidence="5 11" id="KW-1133">Transmembrane helix</keyword>
<dbReference type="InterPro" id="IPR004089">
    <property type="entry name" value="MCPsignal_dom"/>
</dbReference>
<dbReference type="Proteomes" id="UP000009173">
    <property type="component" value="Chromosome"/>
</dbReference>
<sequence precursor="true">MTIRTKLILSFLAAIVVAIGSISLLVSYQVRSYAEKDFKESSLGQLKRVNEFLVTFFSESEHGVAYISSLSAMKAAKGTVPSYVNESSSKVVRYGEMSEAAKRAYEVLAPLKKTNPYYDETFVAFDDGGFLAGSEMQMPAGYDPRKRGWYQAAVSGDGIQMTDAYKSTTGEAVTSAVGRIVDASGRTIGAAGIDINLSTLTKVIANIRIGETGYVVLIEDSGVVLSDSKDPANLFKKVTEIQDNLFRDAFAMREGVFEAKLGGKERLVSVLTGFEGWKLVVIIDTDEIFAESRAIVLKIVGVGAVIALILVVCAWFISRTIANPIDLLVRASGDIAAGNFNALPESSRFSGELLTLHGSLKRMVESLGELIKTAEAKSQEAEQQTALAKTALEEAEEARKAAEQAKRNGMLQAARDLQGIVEVISAASEELAAQIEQASRGAEFQSQRTGETATAMEEMNATVLEVARSAGSAAETSANARDNAEVGAGIVRDMVKGINSVNQYAERLQQDMDVLGRRAEDIGRIINVINDIADQTNLLALNAAIEAARAGEAGRGFAVVADEVRKLAEKTMAATKEVSDAIGGIQSGTRASFEQVQQTVKEVDSVTTMAEKAGNSLATIVQLSDKSSDQVRSIATASEEQSAASEEIAHAVDEINRITAETSDAMRQSAQAVTELAEQAQRLKNIIETMQRDNA</sequence>
<dbReference type="CDD" id="cd18773">
    <property type="entry name" value="PDC1_HK_sensor"/>
    <property type="match status" value="1"/>
</dbReference>
<dbReference type="GO" id="GO:0005886">
    <property type="term" value="C:plasma membrane"/>
    <property type="evidence" value="ECO:0007669"/>
    <property type="project" value="UniProtKB-SubCell"/>
</dbReference>
<organism evidence="14 15">
    <name type="scientific">Nitratidesulfovibrio vulgaris (strain DP4)</name>
    <name type="common">Desulfovibrio vulgaris</name>
    <dbReference type="NCBI Taxonomy" id="391774"/>
    <lineage>
        <taxon>Bacteria</taxon>
        <taxon>Pseudomonadati</taxon>
        <taxon>Thermodesulfobacteriota</taxon>
        <taxon>Desulfovibrionia</taxon>
        <taxon>Desulfovibrionales</taxon>
        <taxon>Desulfovibrionaceae</taxon>
        <taxon>Nitratidesulfovibrio</taxon>
    </lineage>
</organism>
<evidence type="ECO:0000256" key="10">
    <source>
        <dbReference type="SAM" id="Coils"/>
    </source>
</evidence>
<name>A0A0H3A814_NITV4</name>
<dbReference type="FunFam" id="1.10.287.950:FF:000001">
    <property type="entry name" value="Methyl-accepting chemotaxis sensory transducer"/>
    <property type="match status" value="1"/>
</dbReference>
<feature type="domain" description="Methyl-accepting transducer" evidence="12">
    <location>
        <begin position="420"/>
        <end position="656"/>
    </location>
</feature>
<evidence type="ECO:0000313" key="15">
    <source>
        <dbReference type="Proteomes" id="UP000009173"/>
    </source>
</evidence>
<accession>A0A0H3A814</accession>
<keyword evidence="2" id="KW-1003">Cell membrane</keyword>
<keyword evidence="4 11" id="KW-0812">Transmembrane</keyword>
<proteinExistence type="inferred from homology"/>
<feature type="transmembrane region" description="Helical" evidence="11">
    <location>
        <begin position="295"/>
        <end position="317"/>
    </location>
</feature>
<dbReference type="PANTHER" id="PTHR32089">
    <property type="entry name" value="METHYL-ACCEPTING CHEMOTAXIS PROTEIN MCPB"/>
    <property type="match status" value="1"/>
</dbReference>
<dbReference type="SMART" id="SM00283">
    <property type="entry name" value="MA"/>
    <property type="match status" value="1"/>
</dbReference>
<dbReference type="SMART" id="SM00304">
    <property type="entry name" value="HAMP"/>
    <property type="match status" value="2"/>
</dbReference>
<feature type="domain" description="HAMP" evidence="13">
    <location>
        <begin position="319"/>
        <end position="372"/>
    </location>
</feature>